<keyword evidence="3" id="KW-1185">Reference proteome</keyword>
<dbReference type="EMBL" id="JABBWD010000046">
    <property type="protein sequence ID" value="KAG1773701.1"/>
    <property type="molecule type" value="Genomic_DNA"/>
</dbReference>
<dbReference type="Proteomes" id="UP000714275">
    <property type="component" value="Unassembled WGS sequence"/>
</dbReference>
<evidence type="ECO:0000256" key="1">
    <source>
        <dbReference type="SAM" id="MobiDB-lite"/>
    </source>
</evidence>
<feature type="compositionally biased region" description="Low complexity" evidence="1">
    <location>
        <begin position="13"/>
        <end position="23"/>
    </location>
</feature>
<feature type="region of interest" description="Disordered" evidence="1">
    <location>
        <begin position="1"/>
        <end position="23"/>
    </location>
</feature>
<dbReference type="AlphaFoldDB" id="A0A9P6ZPM6"/>
<name>A0A9P6ZPM6_9AGAM</name>
<proteinExistence type="predicted"/>
<protein>
    <submittedName>
        <fullName evidence="2">Uncharacterized protein</fullName>
    </submittedName>
</protein>
<evidence type="ECO:0000313" key="3">
    <source>
        <dbReference type="Proteomes" id="UP000714275"/>
    </source>
</evidence>
<dbReference type="OrthoDB" id="2637484at2759"/>
<reference evidence="2" key="1">
    <citation type="journal article" date="2020" name="New Phytol.">
        <title>Comparative genomics reveals dynamic genome evolution in host specialist ectomycorrhizal fungi.</title>
        <authorList>
            <person name="Lofgren L.A."/>
            <person name="Nguyen N.H."/>
            <person name="Vilgalys R."/>
            <person name="Ruytinx J."/>
            <person name="Liao H.L."/>
            <person name="Branco S."/>
            <person name="Kuo A."/>
            <person name="LaButti K."/>
            <person name="Lipzen A."/>
            <person name="Andreopoulos W."/>
            <person name="Pangilinan J."/>
            <person name="Riley R."/>
            <person name="Hundley H."/>
            <person name="Na H."/>
            <person name="Barry K."/>
            <person name="Grigoriev I.V."/>
            <person name="Stajich J.E."/>
            <person name="Kennedy P.G."/>
        </authorList>
    </citation>
    <scope>NUCLEOTIDE SEQUENCE</scope>
    <source>
        <strain evidence="2">DOB743</strain>
    </source>
</reference>
<organism evidence="2 3">
    <name type="scientific">Suillus placidus</name>
    <dbReference type="NCBI Taxonomy" id="48579"/>
    <lineage>
        <taxon>Eukaryota</taxon>
        <taxon>Fungi</taxon>
        <taxon>Dikarya</taxon>
        <taxon>Basidiomycota</taxon>
        <taxon>Agaricomycotina</taxon>
        <taxon>Agaricomycetes</taxon>
        <taxon>Agaricomycetidae</taxon>
        <taxon>Boletales</taxon>
        <taxon>Suillineae</taxon>
        <taxon>Suillaceae</taxon>
        <taxon>Suillus</taxon>
    </lineage>
</organism>
<comment type="caution">
    <text evidence="2">The sequence shown here is derived from an EMBL/GenBank/DDBJ whole genome shotgun (WGS) entry which is preliminary data.</text>
</comment>
<sequence>MTSKPCGDSKFATSTDTPPSYTTTSTSALVDSLQHGRRFSFLPSRQTRNTVLTCIRDIVSAPDFTPSSVIPIVDACAAALSAVEFSDLLQTRNIEGHTALYWAIVNERREAFSALSGFISEFSSACSSDLRVACMMTSDQALFLQLNLGNLKSNNEPLRRFLGCSPDEVQLDPGDGLGENQFIARLRIRKFQQRLLTTGEVGVEFVAGGRIWLFQFCMNRNGRWCISLTLAAPSLPARPAGVVRIKSHRGKPGSAAPPSGLRCKISMPPGVLVPAG</sequence>
<evidence type="ECO:0000313" key="2">
    <source>
        <dbReference type="EMBL" id="KAG1773701.1"/>
    </source>
</evidence>
<gene>
    <name evidence="2" type="ORF">EV702DRAFT_561073</name>
</gene>
<accession>A0A9P6ZPM6</accession>